<proteinExistence type="predicted"/>
<comment type="caution">
    <text evidence="1">The sequence shown here is derived from an EMBL/GenBank/DDBJ whole genome shotgun (WGS) entry which is preliminary data.</text>
</comment>
<accession>A0ABU0TWK3</accession>
<name>A0ABU0TWK3_MICTR</name>
<keyword evidence="2" id="KW-1185">Reference proteome</keyword>
<evidence type="ECO:0000313" key="2">
    <source>
        <dbReference type="Proteomes" id="UP001226691"/>
    </source>
</evidence>
<gene>
    <name evidence="1" type="ORF">QE412_002616</name>
</gene>
<reference evidence="1 2" key="1">
    <citation type="submission" date="2023-07" db="EMBL/GenBank/DDBJ databases">
        <title>Functional and genomic diversity of the sorghum phyllosphere microbiome.</title>
        <authorList>
            <person name="Shade A."/>
        </authorList>
    </citation>
    <scope>NUCLEOTIDE SEQUENCE [LARGE SCALE GENOMIC DNA]</scope>
    <source>
        <strain evidence="1 2">SORGH_AS_1207</strain>
    </source>
</reference>
<evidence type="ECO:0000313" key="1">
    <source>
        <dbReference type="EMBL" id="MDQ1124043.1"/>
    </source>
</evidence>
<evidence type="ECO:0008006" key="3">
    <source>
        <dbReference type="Google" id="ProtNLM"/>
    </source>
</evidence>
<dbReference type="RefSeq" id="WP_307484444.1">
    <property type="nucleotide sequence ID" value="NZ_JAUTBF010000001.1"/>
</dbReference>
<dbReference type="Proteomes" id="UP001226691">
    <property type="component" value="Unassembled WGS sequence"/>
</dbReference>
<organism evidence="1 2">
    <name type="scientific">Microbacterium trichothecenolyticum</name>
    <name type="common">Aureobacterium trichothecenolyticum</name>
    <dbReference type="NCBI Taxonomy" id="69370"/>
    <lineage>
        <taxon>Bacteria</taxon>
        <taxon>Bacillati</taxon>
        <taxon>Actinomycetota</taxon>
        <taxon>Actinomycetes</taxon>
        <taxon>Micrococcales</taxon>
        <taxon>Microbacteriaceae</taxon>
        <taxon>Microbacterium</taxon>
    </lineage>
</organism>
<dbReference type="EMBL" id="JAUTBF010000001">
    <property type="protein sequence ID" value="MDQ1124043.1"/>
    <property type="molecule type" value="Genomic_DNA"/>
</dbReference>
<sequence>MSDVVVNIDVLTGDAEGVWEDASERLITAKGAWPDIATPDFSAPFGAAAIAEAYRSAQQSLSAYLDGGSEEFLRFEEKLLRAAIVYGQAHGMSAAEITALEAEIDG</sequence>
<protein>
    <recommendedName>
        <fullName evidence="3">PE domain-containing protein</fullName>
    </recommendedName>
</protein>